<dbReference type="InterPro" id="IPR011576">
    <property type="entry name" value="Pyridox_Oxase_N"/>
</dbReference>
<proteinExistence type="predicted"/>
<dbReference type="OrthoDB" id="159383at2"/>
<evidence type="ECO:0000259" key="2">
    <source>
        <dbReference type="Pfam" id="PF01243"/>
    </source>
</evidence>
<reference evidence="4" key="1">
    <citation type="submission" date="2018-12" db="EMBL/GenBank/DDBJ databases">
        <title>Tengunoibacter tsumagoiensis gen. nov., sp. nov., Dictyobacter kobayashii sp. nov., D. alpinus sp. nov., and D. joshuensis sp. nov. and description of Dictyobacteraceae fam. nov. within the order Ktedonobacterales isolated from Tengu-no-mugimeshi.</title>
        <authorList>
            <person name="Wang C.M."/>
            <person name="Zheng Y."/>
            <person name="Sakai Y."/>
            <person name="Toyoda A."/>
            <person name="Minakuchi Y."/>
            <person name="Abe K."/>
            <person name="Yokota A."/>
            <person name="Yabe S."/>
        </authorList>
    </citation>
    <scope>NUCLEOTIDE SEQUENCE [LARGE SCALE GENOMIC DNA]</scope>
    <source>
        <strain evidence="4">Uno16</strain>
    </source>
</reference>
<dbReference type="InterPro" id="IPR019920">
    <property type="entry name" value="F420-binding_dom_put"/>
</dbReference>
<dbReference type="Proteomes" id="UP000287171">
    <property type="component" value="Unassembled WGS sequence"/>
</dbReference>
<dbReference type="AlphaFoldDB" id="A0A402B7X1"/>
<keyword evidence="4" id="KW-1185">Reference proteome</keyword>
<evidence type="ECO:0000256" key="1">
    <source>
        <dbReference type="ARBA" id="ARBA00023002"/>
    </source>
</evidence>
<dbReference type="PANTHER" id="PTHR35176:SF1">
    <property type="entry name" value="F420H(2)-DEPENDENT BILIVERDIN REDUCTASE"/>
    <property type="match status" value="1"/>
</dbReference>
<evidence type="ECO:0000313" key="3">
    <source>
        <dbReference type="EMBL" id="GCE27464.1"/>
    </source>
</evidence>
<dbReference type="NCBIfam" id="TIGR03618">
    <property type="entry name" value="Rv1155_F420"/>
    <property type="match status" value="1"/>
</dbReference>
<dbReference type="GO" id="GO:0070967">
    <property type="term" value="F:coenzyme F420 binding"/>
    <property type="evidence" value="ECO:0007669"/>
    <property type="project" value="TreeGrafter"/>
</dbReference>
<dbReference type="SUPFAM" id="SSF50475">
    <property type="entry name" value="FMN-binding split barrel"/>
    <property type="match status" value="1"/>
</dbReference>
<dbReference type="GO" id="GO:0005829">
    <property type="term" value="C:cytosol"/>
    <property type="evidence" value="ECO:0007669"/>
    <property type="project" value="TreeGrafter"/>
</dbReference>
<dbReference type="Gene3D" id="2.30.110.10">
    <property type="entry name" value="Electron Transport, Fmn-binding Protein, Chain A"/>
    <property type="match status" value="1"/>
</dbReference>
<accession>A0A402B7X1</accession>
<keyword evidence="1" id="KW-0560">Oxidoreductase</keyword>
<evidence type="ECO:0000313" key="4">
    <source>
        <dbReference type="Proteomes" id="UP000287171"/>
    </source>
</evidence>
<comment type="caution">
    <text evidence="3">The sequence shown here is derived from an EMBL/GenBank/DDBJ whole genome shotgun (WGS) entry which is preliminary data.</text>
</comment>
<dbReference type="InterPro" id="IPR012349">
    <property type="entry name" value="Split_barrel_FMN-bd"/>
</dbReference>
<feature type="domain" description="Pyridoxamine 5'-phosphate oxidase N-terminal" evidence="2">
    <location>
        <begin position="7"/>
        <end position="134"/>
    </location>
</feature>
<dbReference type="PANTHER" id="PTHR35176">
    <property type="entry name" value="HEME OXYGENASE HI_0854-RELATED"/>
    <property type="match status" value="1"/>
</dbReference>
<sequence>MASLSADCREFLEKDTRTGKLATVRADGRPHVVPIWFVLDGDTLVFNTGETTVKGHNMRRTGQACICVDEEIVPYAYAMIEGIVELSDNLTEVRDWATRIAARYMGEDLAESYGARNGVAGELLVRLTPTKVVFQKDVAH</sequence>
<protein>
    <submittedName>
        <fullName evidence="3">PPOX class F420-dependent enzyme</fullName>
    </submittedName>
</protein>
<name>A0A402B7X1_9CHLR</name>
<organism evidence="3 4">
    <name type="scientific">Dictyobacter alpinus</name>
    <dbReference type="NCBI Taxonomy" id="2014873"/>
    <lineage>
        <taxon>Bacteria</taxon>
        <taxon>Bacillati</taxon>
        <taxon>Chloroflexota</taxon>
        <taxon>Ktedonobacteria</taxon>
        <taxon>Ktedonobacterales</taxon>
        <taxon>Dictyobacteraceae</taxon>
        <taxon>Dictyobacter</taxon>
    </lineage>
</organism>
<dbReference type="GO" id="GO:0016627">
    <property type="term" value="F:oxidoreductase activity, acting on the CH-CH group of donors"/>
    <property type="evidence" value="ECO:0007669"/>
    <property type="project" value="TreeGrafter"/>
</dbReference>
<dbReference type="EMBL" id="BIFT01000001">
    <property type="protein sequence ID" value="GCE27464.1"/>
    <property type="molecule type" value="Genomic_DNA"/>
</dbReference>
<dbReference type="Pfam" id="PF01243">
    <property type="entry name" value="PNPOx_N"/>
    <property type="match status" value="1"/>
</dbReference>
<dbReference type="InterPro" id="IPR052019">
    <property type="entry name" value="F420H2_bilvrd_red/Heme_oxyg"/>
</dbReference>
<gene>
    <name evidence="3" type="ORF">KDA_29480</name>
</gene>
<dbReference type="RefSeq" id="WP_126627807.1">
    <property type="nucleotide sequence ID" value="NZ_BIFT01000001.1"/>
</dbReference>